<dbReference type="EMBL" id="RWGY01000031">
    <property type="protein sequence ID" value="TVU15526.1"/>
    <property type="molecule type" value="Genomic_DNA"/>
</dbReference>
<evidence type="ECO:0000313" key="1">
    <source>
        <dbReference type="EMBL" id="TVU15526.1"/>
    </source>
</evidence>
<protein>
    <submittedName>
        <fullName evidence="1">Uncharacterized protein</fullName>
    </submittedName>
</protein>
<proteinExistence type="predicted"/>
<sequence length="98" mass="10641">MADQAPPSYLQAFAGNLPQQDLAQFNAQVRAGQIAKEVEKKAEFLRSVAQRNARRMASKDQKENDERYVSANDVKGNVSAGGIVGDEDGVIATISYLI</sequence>
<evidence type="ECO:0000313" key="2">
    <source>
        <dbReference type="Proteomes" id="UP000324897"/>
    </source>
</evidence>
<accession>A0A5J9TVY0</accession>
<dbReference type="AlphaFoldDB" id="A0A5J9TVY0"/>
<organism evidence="1 2">
    <name type="scientific">Eragrostis curvula</name>
    <name type="common">weeping love grass</name>
    <dbReference type="NCBI Taxonomy" id="38414"/>
    <lineage>
        <taxon>Eukaryota</taxon>
        <taxon>Viridiplantae</taxon>
        <taxon>Streptophyta</taxon>
        <taxon>Embryophyta</taxon>
        <taxon>Tracheophyta</taxon>
        <taxon>Spermatophyta</taxon>
        <taxon>Magnoliopsida</taxon>
        <taxon>Liliopsida</taxon>
        <taxon>Poales</taxon>
        <taxon>Poaceae</taxon>
        <taxon>PACMAD clade</taxon>
        <taxon>Chloridoideae</taxon>
        <taxon>Eragrostideae</taxon>
        <taxon>Eragrostidinae</taxon>
        <taxon>Eragrostis</taxon>
    </lineage>
</organism>
<gene>
    <name evidence="1" type="ORF">EJB05_39050</name>
</gene>
<dbReference type="Proteomes" id="UP000324897">
    <property type="component" value="Unassembled WGS sequence"/>
</dbReference>
<dbReference type="Gramene" id="TVU15526">
    <property type="protein sequence ID" value="TVU15526"/>
    <property type="gene ID" value="EJB05_39050"/>
</dbReference>
<reference evidence="1 2" key="1">
    <citation type="journal article" date="2019" name="Sci. Rep.">
        <title>A high-quality genome of Eragrostis curvula grass provides insights into Poaceae evolution and supports new strategies to enhance forage quality.</title>
        <authorList>
            <person name="Carballo J."/>
            <person name="Santos B.A.C.M."/>
            <person name="Zappacosta D."/>
            <person name="Garbus I."/>
            <person name="Selva J.P."/>
            <person name="Gallo C.A."/>
            <person name="Diaz A."/>
            <person name="Albertini E."/>
            <person name="Caccamo M."/>
            <person name="Echenique V."/>
        </authorList>
    </citation>
    <scope>NUCLEOTIDE SEQUENCE [LARGE SCALE GENOMIC DNA]</scope>
    <source>
        <strain evidence="2">cv. Victoria</strain>
        <tissue evidence="1">Leaf</tissue>
    </source>
</reference>
<comment type="caution">
    <text evidence="1">The sequence shown here is derived from an EMBL/GenBank/DDBJ whole genome shotgun (WGS) entry which is preliminary data.</text>
</comment>
<name>A0A5J9TVY0_9POAL</name>
<keyword evidence="2" id="KW-1185">Reference proteome</keyword>